<accession>A0A2A3JYR3</accession>
<dbReference type="InterPro" id="IPR011013">
    <property type="entry name" value="Gal_mutarotase_sf_dom"/>
</dbReference>
<keyword evidence="3" id="KW-1185">Reference proteome</keyword>
<dbReference type="InterPro" id="IPR014718">
    <property type="entry name" value="GH-type_carb-bd"/>
</dbReference>
<protein>
    <submittedName>
        <fullName evidence="1">Aldose 1-epimerase</fullName>
    </submittedName>
</protein>
<dbReference type="Pfam" id="PF01263">
    <property type="entry name" value="Aldose_epim"/>
    <property type="match status" value="1"/>
</dbReference>
<reference evidence="1" key="3">
    <citation type="submission" date="2024-05" db="EMBL/GenBank/DDBJ databases">
        <title>Yangia mangrovi SAOS 153D genome.</title>
        <authorList>
            <person name="Verma A."/>
            <person name="Pal Y."/>
            <person name="Sundharam S."/>
            <person name="Bisht B."/>
            <person name="Srinivasan K."/>
        </authorList>
    </citation>
    <scope>NUCLEOTIDE SEQUENCE</scope>
    <source>
        <strain evidence="1">SAOS 153D</strain>
    </source>
</reference>
<sequence length="291" mass="31857">MTIILLSNGDLSARVSTRGGSILRLDRGEVPLLRPAADDAAAIDSGCYPLVPFGNRIRGNGFDFDGRRFTLTPNTEWDAHYLHGEGWLSEWSVEQASGDAVVLAHTHDGSALPYSYRAEQKFALRDGAFEMQLSVTNAGARPMPFGLGWHPYFPMTPQTVLQTRSGPMWSEEEGWLPGAPGPVPADLDFSQPAPLPHRWVNNGFESWSGRAEICWPERGAALEIAADPLFDAMFLFVSDTSFDPSYKRDFFALEPMSHLADGHNMPDLGGLRVLEPGETLSGGVVLTPRSL</sequence>
<dbReference type="AlphaFoldDB" id="A0A2A3JYR3"/>
<reference evidence="3" key="2">
    <citation type="submission" date="2023-07" db="EMBL/GenBank/DDBJ databases">
        <title>Yangia mangrovi SAOS 153D genome.</title>
        <authorList>
            <person name="Verma A."/>
            <person name="Pal Y."/>
            <person name="Sundharam S."/>
            <person name="Bisht B."/>
            <person name="Srinivasan K."/>
        </authorList>
    </citation>
    <scope>NUCLEOTIDE SEQUENCE [LARGE SCALE GENOMIC DNA]</scope>
    <source>
        <strain evidence="3">SAOS 153D</strain>
    </source>
</reference>
<gene>
    <name evidence="1" type="ORF">CLG85_010880</name>
    <name evidence="2" type="ORF">CLG85_04885</name>
</gene>
<evidence type="ECO:0000313" key="2">
    <source>
        <dbReference type="EMBL" id="PBD20272.1"/>
    </source>
</evidence>
<dbReference type="CDD" id="cd09021">
    <property type="entry name" value="Aldose_epim_Ec_YphB"/>
    <property type="match status" value="1"/>
</dbReference>
<dbReference type="Proteomes" id="UP000217448">
    <property type="component" value="Unassembled WGS sequence"/>
</dbReference>
<dbReference type="GO" id="GO:0016853">
    <property type="term" value="F:isomerase activity"/>
    <property type="evidence" value="ECO:0007669"/>
    <property type="project" value="InterPro"/>
</dbReference>
<dbReference type="RefSeq" id="WP_095881241.1">
    <property type="nucleotide sequence ID" value="NZ_NTHN02000017.1"/>
</dbReference>
<comment type="caution">
    <text evidence="2">The sequence shown here is derived from an EMBL/GenBank/DDBJ whole genome shotgun (WGS) entry which is preliminary data.</text>
</comment>
<organism evidence="2">
    <name type="scientific">Alloyangia mangrovi</name>
    <dbReference type="NCBI Taxonomy" id="1779329"/>
    <lineage>
        <taxon>Bacteria</taxon>
        <taxon>Pseudomonadati</taxon>
        <taxon>Pseudomonadota</taxon>
        <taxon>Alphaproteobacteria</taxon>
        <taxon>Rhodobacterales</taxon>
        <taxon>Roseobacteraceae</taxon>
        <taxon>Alloyangia</taxon>
    </lineage>
</organism>
<dbReference type="InterPro" id="IPR008183">
    <property type="entry name" value="Aldose_1/G6P_1-epimerase"/>
</dbReference>
<name>A0A2A3JYR3_9RHOB</name>
<dbReference type="SUPFAM" id="SSF74650">
    <property type="entry name" value="Galactose mutarotase-like"/>
    <property type="match status" value="1"/>
</dbReference>
<dbReference type="OrthoDB" id="9796517at2"/>
<dbReference type="EMBL" id="NTHN02000017">
    <property type="protein sequence ID" value="MCT4370793.1"/>
    <property type="molecule type" value="Genomic_DNA"/>
</dbReference>
<evidence type="ECO:0000313" key="1">
    <source>
        <dbReference type="EMBL" id="MCT4370793.1"/>
    </source>
</evidence>
<dbReference type="Gene3D" id="2.70.98.10">
    <property type="match status" value="1"/>
</dbReference>
<evidence type="ECO:0000313" key="3">
    <source>
        <dbReference type="Proteomes" id="UP000217448"/>
    </source>
</evidence>
<dbReference type="GO" id="GO:0030246">
    <property type="term" value="F:carbohydrate binding"/>
    <property type="evidence" value="ECO:0007669"/>
    <property type="project" value="InterPro"/>
</dbReference>
<reference evidence="2" key="1">
    <citation type="submission" date="2017-09" db="EMBL/GenBank/DDBJ databases">
        <title>Yangia sp. SAOS 153D whole genome sequencing.</title>
        <authorList>
            <person name="Verma A."/>
            <person name="Krishnamurthi S."/>
        </authorList>
    </citation>
    <scope>NUCLEOTIDE SEQUENCE [LARGE SCALE GENOMIC DNA]</scope>
    <source>
        <strain evidence="2">SAOS 153D</strain>
    </source>
</reference>
<dbReference type="GO" id="GO:0005975">
    <property type="term" value="P:carbohydrate metabolic process"/>
    <property type="evidence" value="ECO:0007669"/>
    <property type="project" value="InterPro"/>
</dbReference>
<dbReference type="EMBL" id="NTHN01000061">
    <property type="protein sequence ID" value="PBD20272.1"/>
    <property type="molecule type" value="Genomic_DNA"/>
</dbReference>
<proteinExistence type="predicted"/>